<organism evidence="3 4">
    <name type="scientific">Stieleria bergensis</name>
    <dbReference type="NCBI Taxonomy" id="2528025"/>
    <lineage>
        <taxon>Bacteria</taxon>
        <taxon>Pseudomonadati</taxon>
        <taxon>Planctomycetota</taxon>
        <taxon>Planctomycetia</taxon>
        <taxon>Pirellulales</taxon>
        <taxon>Pirellulaceae</taxon>
        <taxon>Stieleria</taxon>
    </lineage>
</organism>
<gene>
    <name evidence="3" type="primary">mtdA</name>
    <name evidence="3" type="ORF">SV7mr_42930</name>
</gene>
<dbReference type="OrthoDB" id="6180at2"/>
<dbReference type="RefSeq" id="WP_145276038.1">
    <property type="nucleotide sequence ID" value="NZ_CP036272.1"/>
</dbReference>
<dbReference type="Gene3D" id="3.40.50.10280">
    <property type="entry name" value="Methylene-tetrahydromethanopterin dehydrogenase, N-terminal domain"/>
    <property type="match status" value="1"/>
</dbReference>
<dbReference type="GO" id="GO:0016491">
    <property type="term" value="F:oxidoreductase activity"/>
    <property type="evidence" value="ECO:0007669"/>
    <property type="project" value="UniProtKB-KW"/>
</dbReference>
<dbReference type="CDD" id="cd01078">
    <property type="entry name" value="NAD_bind_H4MPT_DH"/>
    <property type="match status" value="1"/>
</dbReference>
<sequence length="302" mass="31176">MSKRILFQFDSDPQPSSFDAVVAIDSDVDHLISHGNVQPTTVEPLVHGTMFTRGGQNLKNTAIFIGGSDVAIAENLLRCVTETFFGPVRVSVMMDANGCNTTAAAAVVAASRHVTLAGSKAIVLGGTGPVGQRVARLLVQEGATVSLTSRSLSRATAACEQICAQIAAKTETSPDTCLKHLVPAMQSEGDAFDALIEDVQIVVACGAAGVQLASNEALTKAPALQVAIDLNAVPPAGLQGIGAMDKAKPLGESSSAVGYGPIGVGGLKMKTHQAAVRSLFERNDAVLNAEEIFALAKQVDTK</sequence>
<dbReference type="Proteomes" id="UP000315003">
    <property type="component" value="Chromosome"/>
</dbReference>
<accession>A0A517T096</accession>
<reference evidence="3 4" key="1">
    <citation type="submission" date="2019-02" db="EMBL/GenBank/DDBJ databases">
        <title>Deep-cultivation of Planctomycetes and their phenomic and genomic characterization uncovers novel biology.</title>
        <authorList>
            <person name="Wiegand S."/>
            <person name="Jogler M."/>
            <person name="Boedeker C."/>
            <person name="Pinto D."/>
            <person name="Vollmers J."/>
            <person name="Rivas-Marin E."/>
            <person name="Kohn T."/>
            <person name="Peeters S.H."/>
            <person name="Heuer A."/>
            <person name="Rast P."/>
            <person name="Oberbeckmann S."/>
            <person name="Bunk B."/>
            <person name="Jeske O."/>
            <person name="Meyerdierks A."/>
            <person name="Storesund J.E."/>
            <person name="Kallscheuer N."/>
            <person name="Luecker S."/>
            <person name="Lage O.M."/>
            <person name="Pohl T."/>
            <person name="Merkel B.J."/>
            <person name="Hornburger P."/>
            <person name="Mueller R.-W."/>
            <person name="Bruemmer F."/>
            <person name="Labrenz M."/>
            <person name="Spormann A.M."/>
            <person name="Op den Camp H."/>
            <person name="Overmann J."/>
            <person name="Amann R."/>
            <person name="Jetten M.S.M."/>
            <person name="Mascher T."/>
            <person name="Medema M.H."/>
            <person name="Devos D.P."/>
            <person name="Kaster A.-K."/>
            <person name="Ovreas L."/>
            <person name="Rohde M."/>
            <person name="Galperin M.Y."/>
            <person name="Jogler C."/>
        </authorList>
    </citation>
    <scope>NUCLEOTIDE SEQUENCE [LARGE SCALE GENOMIC DNA]</scope>
    <source>
        <strain evidence="3 4">SV_7m_r</strain>
    </source>
</reference>
<evidence type="ECO:0000259" key="2">
    <source>
        <dbReference type="Pfam" id="PF09176"/>
    </source>
</evidence>
<dbReference type="EMBL" id="CP036272">
    <property type="protein sequence ID" value="QDT61753.1"/>
    <property type="molecule type" value="Genomic_DNA"/>
</dbReference>
<evidence type="ECO:0000313" key="4">
    <source>
        <dbReference type="Proteomes" id="UP000315003"/>
    </source>
</evidence>
<dbReference type="SUPFAM" id="SSF53223">
    <property type="entry name" value="Aminoacid dehydrogenase-like, N-terminal domain"/>
    <property type="match status" value="1"/>
</dbReference>
<dbReference type="Gene3D" id="3.40.50.720">
    <property type="entry name" value="NAD(P)-binding Rossmann-like Domain"/>
    <property type="match status" value="1"/>
</dbReference>
<dbReference type="SUPFAM" id="SSF51735">
    <property type="entry name" value="NAD(P)-binding Rossmann-fold domains"/>
    <property type="match status" value="1"/>
</dbReference>
<protein>
    <submittedName>
        <fullName evidence="3">Bifunctional protein MdtA</fullName>
    </submittedName>
</protein>
<dbReference type="AlphaFoldDB" id="A0A517T096"/>
<dbReference type="InterPro" id="IPR015259">
    <property type="entry name" value="Methyl-teptahyd_DH_N"/>
</dbReference>
<proteinExistence type="predicted"/>
<feature type="domain" description="Methylene-tetrahydromethanopterin dehydrogenase N-terminal" evidence="2">
    <location>
        <begin position="17"/>
        <end position="97"/>
    </location>
</feature>
<dbReference type="InterPro" id="IPR037089">
    <property type="entry name" value="Methyl-teptahyd_DH_N_sf"/>
</dbReference>
<keyword evidence="4" id="KW-1185">Reference proteome</keyword>
<name>A0A517T096_9BACT</name>
<dbReference type="InterPro" id="IPR046346">
    <property type="entry name" value="Aminoacid_DH-like_N_sf"/>
</dbReference>
<dbReference type="InterPro" id="IPR036291">
    <property type="entry name" value="NAD(P)-bd_dom_sf"/>
</dbReference>
<dbReference type="Pfam" id="PF09176">
    <property type="entry name" value="Mpt_N"/>
    <property type="match status" value="1"/>
</dbReference>
<dbReference type="InterPro" id="IPR035015">
    <property type="entry name" value="NAD-bd_H4MPT_DH"/>
</dbReference>
<keyword evidence="1" id="KW-0560">Oxidoreductase</keyword>
<evidence type="ECO:0000313" key="3">
    <source>
        <dbReference type="EMBL" id="QDT61753.1"/>
    </source>
</evidence>
<evidence type="ECO:0000256" key="1">
    <source>
        <dbReference type="ARBA" id="ARBA00023002"/>
    </source>
</evidence>